<protein>
    <submittedName>
        <fullName evidence="1">Uncharacterized protein</fullName>
    </submittedName>
</protein>
<organism evidence="1 2">
    <name type="scientific">Paramecium primaurelia</name>
    <dbReference type="NCBI Taxonomy" id="5886"/>
    <lineage>
        <taxon>Eukaryota</taxon>
        <taxon>Sar</taxon>
        <taxon>Alveolata</taxon>
        <taxon>Ciliophora</taxon>
        <taxon>Intramacronucleata</taxon>
        <taxon>Oligohymenophorea</taxon>
        <taxon>Peniculida</taxon>
        <taxon>Parameciidae</taxon>
        <taxon>Paramecium</taxon>
    </lineage>
</organism>
<dbReference type="EMBL" id="CAJJDM010000060">
    <property type="protein sequence ID" value="CAD8078097.1"/>
    <property type="molecule type" value="Genomic_DNA"/>
</dbReference>
<dbReference type="Proteomes" id="UP000688137">
    <property type="component" value="Unassembled WGS sequence"/>
</dbReference>
<sequence length="181" mass="22225">MIIKVLYSQQLGIGYCIKDDSINILIKRHCGIKIKGHYFISLFEIYYLLNYKECMVCQYNEELKEQYDFDKYYWINDPVDFLNILKPDVNRLCSYMYIRNMDHYLRCQLSIEQMEKINQQIKNLPRKKIIEDEQYQNKNCEFLFYKVISDYKNNVRGMKLSLQMKKQLKMQIQLVQWKMEK</sequence>
<gene>
    <name evidence="1" type="ORF">PPRIM_AZ9-3.1.T0590163</name>
</gene>
<dbReference type="AlphaFoldDB" id="A0A8S1MCY0"/>
<proteinExistence type="predicted"/>
<reference evidence="1" key="1">
    <citation type="submission" date="2021-01" db="EMBL/GenBank/DDBJ databases">
        <authorList>
            <consortium name="Genoscope - CEA"/>
            <person name="William W."/>
        </authorList>
    </citation>
    <scope>NUCLEOTIDE SEQUENCE</scope>
</reference>
<dbReference type="OMA" id="YKECMVC"/>
<accession>A0A8S1MCY0</accession>
<evidence type="ECO:0000313" key="1">
    <source>
        <dbReference type="EMBL" id="CAD8078097.1"/>
    </source>
</evidence>
<keyword evidence="2" id="KW-1185">Reference proteome</keyword>
<comment type="caution">
    <text evidence="1">The sequence shown here is derived from an EMBL/GenBank/DDBJ whole genome shotgun (WGS) entry which is preliminary data.</text>
</comment>
<evidence type="ECO:0000313" key="2">
    <source>
        <dbReference type="Proteomes" id="UP000688137"/>
    </source>
</evidence>
<name>A0A8S1MCY0_PARPR</name>